<evidence type="ECO:0000256" key="1">
    <source>
        <dbReference type="SAM" id="SignalP"/>
    </source>
</evidence>
<dbReference type="AlphaFoldDB" id="A0A1Y2MKU2"/>
<sequence>MSARQRLARLAATVLAAVLLAVAAAGTALATPPPIGPPITNIATDIIGSDYRPDLVAQRHHTRIRLDAGTYTYGQTYDGVLTHDHTALAVPAGTYTLHDAVHDGLGGKVHVSYLDPAPDPTDPTSGVIVTTRPMPTRAKVVGWGSLLIRTR</sequence>
<evidence type="ECO:0000313" key="2">
    <source>
        <dbReference type="EMBL" id="OSY35088.1"/>
    </source>
</evidence>
<dbReference type="EMBL" id="MIGB01000058">
    <property type="protein sequence ID" value="OSY35088.1"/>
    <property type="molecule type" value="Genomic_DNA"/>
</dbReference>
<dbReference type="RefSeq" id="WP_085916378.1">
    <property type="nucleotide sequence ID" value="NZ_AP018920.1"/>
</dbReference>
<gene>
    <name evidence="2" type="ORF">BG845_06321</name>
</gene>
<reference evidence="2 3" key="1">
    <citation type="submission" date="2016-09" db="EMBL/GenBank/DDBJ databases">
        <title>Pseudonocardia autotrophica DSM535, a candidate organism with high potential of specific P450 cytochromes.</title>
        <authorList>
            <person name="Grumaz C."/>
            <person name="Vainshtein Y."/>
            <person name="Kirstahler P."/>
            <person name="Sohn K."/>
        </authorList>
    </citation>
    <scope>NUCLEOTIDE SEQUENCE [LARGE SCALE GENOMIC DNA]</scope>
    <source>
        <strain evidence="2 3">DSM 535</strain>
    </source>
</reference>
<organism evidence="2 3">
    <name type="scientific">Pseudonocardia autotrophica</name>
    <name type="common">Amycolata autotrophica</name>
    <name type="synonym">Nocardia autotrophica</name>
    <dbReference type="NCBI Taxonomy" id="2074"/>
    <lineage>
        <taxon>Bacteria</taxon>
        <taxon>Bacillati</taxon>
        <taxon>Actinomycetota</taxon>
        <taxon>Actinomycetes</taxon>
        <taxon>Pseudonocardiales</taxon>
        <taxon>Pseudonocardiaceae</taxon>
        <taxon>Pseudonocardia</taxon>
    </lineage>
</organism>
<accession>A0A1Y2MKU2</accession>
<feature type="chain" id="PRO_5010993272" evidence="1">
    <location>
        <begin position="31"/>
        <end position="151"/>
    </location>
</feature>
<proteinExistence type="predicted"/>
<dbReference type="Proteomes" id="UP000194360">
    <property type="component" value="Unassembled WGS sequence"/>
</dbReference>
<evidence type="ECO:0000313" key="3">
    <source>
        <dbReference type="Proteomes" id="UP000194360"/>
    </source>
</evidence>
<feature type="signal peptide" evidence="1">
    <location>
        <begin position="1"/>
        <end position="30"/>
    </location>
</feature>
<keyword evidence="3" id="KW-1185">Reference proteome</keyword>
<dbReference type="STRING" id="2074.BG845_06321"/>
<comment type="caution">
    <text evidence="2">The sequence shown here is derived from an EMBL/GenBank/DDBJ whole genome shotgun (WGS) entry which is preliminary data.</text>
</comment>
<protein>
    <submittedName>
        <fullName evidence="2">Uncharacterized protein</fullName>
    </submittedName>
</protein>
<keyword evidence="1" id="KW-0732">Signal</keyword>
<name>A0A1Y2MKU2_PSEAH</name>
<dbReference type="OrthoDB" id="3583581at2"/>